<reference evidence="11 12" key="1">
    <citation type="submission" date="2024-02" db="EMBL/GenBank/DDBJ databases">
        <title>Chromosome-scale genome assembly of the rough periwinkle Littorina saxatilis.</title>
        <authorList>
            <person name="De Jode A."/>
            <person name="Faria R."/>
            <person name="Formenti G."/>
            <person name="Sims Y."/>
            <person name="Smith T.P."/>
            <person name="Tracey A."/>
            <person name="Wood J.M.D."/>
            <person name="Zagrodzka Z.B."/>
            <person name="Johannesson K."/>
            <person name="Butlin R.K."/>
            <person name="Leder E.H."/>
        </authorList>
    </citation>
    <scope>NUCLEOTIDE SEQUENCE [LARGE SCALE GENOMIC DNA]</scope>
    <source>
        <strain evidence="11">Snail1</strain>
        <tissue evidence="11">Muscle</tissue>
    </source>
</reference>
<proteinExistence type="inferred from homology"/>
<dbReference type="GO" id="GO:0005783">
    <property type="term" value="C:endoplasmic reticulum"/>
    <property type="evidence" value="ECO:0007669"/>
    <property type="project" value="UniProtKB-SubCell"/>
</dbReference>
<evidence type="ECO:0000256" key="2">
    <source>
        <dbReference type="ARBA" id="ARBA00004502"/>
    </source>
</evidence>
<evidence type="ECO:0000256" key="7">
    <source>
        <dbReference type="ARBA" id="ARBA00022824"/>
    </source>
</evidence>
<organism evidence="11 12">
    <name type="scientific">Littorina saxatilis</name>
    <dbReference type="NCBI Taxonomy" id="31220"/>
    <lineage>
        <taxon>Eukaryota</taxon>
        <taxon>Metazoa</taxon>
        <taxon>Spiralia</taxon>
        <taxon>Lophotrochozoa</taxon>
        <taxon>Mollusca</taxon>
        <taxon>Gastropoda</taxon>
        <taxon>Caenogastropoda</taxon>
        <taxon>Littorinimorpha</taxon>
        <taxon>Littorinoidea</taxon>
        <taxon>Littorinidae</taxon>
        <taxon>Littorina</taxon>
    </lineage>
</organism>
<keyword evidence="6" id="KW-0378">Hydrolase</keyword>
<dbReference type="Gene3D" id="3.40.50.1820">
    <property type="entry name" value="alpha/beta hydrolase"/>
    <property type="match status" value="1"/>
</dbReference>
<comment type="subcellular location">
    <subcellularLocation>
        <location evidence="1">Endoplasmic reticulum</location>
    </subcellularLocation>
    <subcellularLocation>
        <location evidence="2">Lipid droplet</location>
    </subcellularLocation>
</comment>
<evidence type="ECO:0000256" key="6">
    <source>
        <dbReference type="ARBA" id="ARBA00022801"/>
    </source>
</evidence>
<dbReference type="GO" id="GO:0034389">
    <property type="term" value="P:lipid droplet organization"/>
    <property type="evidence" value="ECO:0007669"/>
    <property type="project" value="UniProtKB-ARBA"/>
</dbReference>
<name>A0AAN9ARJ5_9CAEN</name>
<evidence type="ECO:0000313" key="12">
    <source>
        <dbReference type="Proteomes" id="UP001374579"/>
    </source>
</evidence>
<accession>A0AAN9ARJ5</accession>
<evidence type="ECO:0000256" key="3">
    <source>
        <dbReference type="ARBA" id="ARBA00008300"/>
    </source>
</evidence>
<comment type="similarity">
    <text evidence="3">Belongs to the AB hydrolase superfamily. LDAH family.</text>
</comment>
<dbReference type="EC" id="3.1.1.13" evidence="9"/>
<dbReference type="InterPro" id="IPR029058">
    <property type="entry name" value="AB_hydrolase_fold"/>
</dbReference>
<dbReference type="PANTHER" id="PTHR13390:SF0">
    <property type="entry name" value="LIPID DROPLET-ASSOCIATED HYDROLASE"/>
    <property type="match status" value="1"/>
</dbReference>
<dbReference type="Proteomes" id="UP001374579">
    <property type="component" value="Unassembled WGS sequence"/>
</dbReference>
<dbReference type="GO" id="GO:0005811">
    <property type="term" value="C:lipid droplet"/>
    <property type="evidence" value="ECO:0007669"/>
    <property type="project" value="UniProtKB-SubCell"/>
</dbReference>
<evidence type="ECO:0000256" key="4">
    <source>
        <dbReference type="ARBA" id="ARBA00019242"/>
    </source>
</evidence>
<protein>
    <recommendedName>
        <fullName evidence="4">Lipid droplet-associated hydrolase</fullName>
        <ecNumber evidence="9">3.1.1.13</ecNumber>
    </recommendedName>
    <alternativeName>
        <fullName evidence="8">Lipid droplet-associated serine hydrolase</fullName>
    </alternativeName>
</protein>
<keyword evidence="7" id="KW-0256">Endoplasmic reticulum</keyword>
<dbReference type="InterPro" id="IPR019363">
    <property type="entry name" value="LDAH"/>
</dbReference>
<dbReference type="AlphaFoldDB" id="A0AAN9ARJ5"/>
<comment type="caution">
    <text evidence="11">The sequence shown here is derived from an EMBL/GenBank/DDBJ whole genome shotgun (WGS) entry which is preliminary data.</text>
</comment>
<dbReference type="FunFam" id="3.40.50.1820:FF:000068">
    <property type="entry name" value="Lipid droplet associated hydrolase"/>
    <property type="match status" value="1"/>
</dbReference>
<dbReference type="Pfam" id="PF10230">
    <property type="entry name" value="LIDHydrolase"/>
    <property type="match status" value="1"/>
</dbReference>
<dbReference type="PANTHER" id="PTHR13390">
    <property type="entry name" value="LIPASE"/>
    <property type="match status" value="1"/>
</dbReference>
<comment type="catalytic activity">
    <reaction evidence="10">
        <text>a cholesterol ester + H2O = cholesterol + a fatty acid + H(+)</text>
        <dbReference type="Rhea" id="RHEA:36403"/>
        <dbReference type="ChEBI" id="CHEBI:15377"/>
        <dbReference type="ChEBI" id="CHEBI:15378"/>
        <dbReference type="ChEBI" id="CHEBI:16113"/>
        <dbReference type="ChEBI" id="CHEBI:17002"/>
        <dbReference type="ChEBI" id="CHEBI:28868"/>
        <dbReference type="EC" id="3.1.1.13"/>
    </reaction>
    <physiologicalReaction direction="left-to-right" evidence="10">
        <dbReference type="Rhea" id="RHEA:36404"/>
    </physiologicalReaction>
</comment>
<evidence type="ECO:0000256" key="8">
    <source>
        <dbReference type="ARBA" id="ARBA00031924"/>
    </source>
</evidence>
<dbReference type="EMBL" id="JBAMIC010000022">
    <property type="protein sequence ID" value="KAK7091404.1"/>
    <property type="molecule type" value="Genomic_DNA"/>
</dbReference>
<keyword evidence="12" id="KW-1185">Reference proteome</keyword>
<sequence length="314" mass="36024">MAEHKHGLTSDYIDILGVETHIVKYGNIKAANSTQEKRCLFLIIPGNPGIPEYYQQFMHTLWERSGERFPVWCVGHAGHVTGPGHPPLGWTDILRHPGDRYSLEGQICHKINFIEDNIPPDVKLVLIGHSIGCYMILNILPHISQYHILRCFMLFPTIEQMAKTPNGRIFTPALNYFRWILVGMVKMMSYLGPKLHRRLVGAHFSVAAVPECAVQASLNLFNPTCVNHCTFMAKIEMADVGELQEDLLKRYMDRMSFYYGAADKWCPKEYCYNMKARFPRADIRLCDSDFSHAFVLDAGREMAHVVWDWLQGHL</sequence>
<evidence type="ECO:0000256" key="1">
    <source>
        <dbReference type="ARBA" id="ARBA00004240"/>
    </source>
</evidence>
<evidence type="ECO:0000256" key="5">
    <source>
        <dbReference type="ARBA" id="ARBA00022677"/>
    </source>
</evidence>
<evidence type="ECO:0000256" key="10">
    <source>
        <dbReference type="ARBA" id="ARBA00049527"/>
    </source>
</evidence>
<evidence type="ECO:0000256" key="9">
    <source>
        <dbReference type="ARBA" id="ARBA00039150"/>
    </source>
</evidence>
<dbReference type="SUPFAM" id="SSF53474">
    <property type="entry name" value="alpha/beta-Hydrolases"/>
    <property type="match status" value="1"/>
</dbReference>
<dbReference type="GO" id="GO:0004771">
    <property type="term" value="F:sterol ester esterase activity"/>
    <property type="evidence" value="ECO:0007669"/>
    <property type="project" value="UniProtKB-EC"/>
</dbReference>
<keyword evidence="5" id="KW-0551">Lipid droplet</keyword>
<dbReference type="GO" id="GO:0019915">
    <property type="term" value="P:lipid storage"/>
    <property type="evidence" value="ECO:0007669"/>
    <property type="project" value="InterPro"/>
</dbReference>
<evidence type="ECO:0000313" key="11">
    <source>
        <dbReference type="EMBL" id="KAK7091404.1"/>
    </source>
</evidence>
<gene>
    <name evidence="11" type="ORF">V1264_009089</name>
</gene>